<organism evidence="2 3">
    <name type="scientific">candidate division WWE3 bacterium CG08_land_8_20_14_0_20_41_10</name>
    <dbReference type="NCBI Taxonomy" id="1975085"/>
    <lineage>
        <taxon>Bacteria</taxon>
        <taxon>Katanobacteria</taxon>
    </lineage>
</organism>
<dbReference type="GO" id="GO:0016740">
    <property type="term" value="F:transferase activity"/>
    <property type="evidence" value="ECO:0007669"/>
    <property type="project" value="UniProtKB-KW"/>
</dbReference>
<protein>
    <submittedName>
        <fullName evidence="2">UDP-phosphate N-acetylgalactosaminyl-1-phosphate transferase</fullName>
    </submittedName>
</protein>
<dbReference type="Proteomes" id="UP000231252">
    <property type="component" value="Unassembled WGS sequence"/>
</dbReference>
<comment type="caution">
    <text evidence="2">The sequence shown here is derived from an EMBL/GenBank/DDBJ whole genome shotgun (WGS) entry which is preliminary data.</text>
</comment>
<proteinExistence type="predicted"/>
<accession>A0A2H0XAW5</accession>
<feature type="domain" description="Bacterial sugar transferase" evidence="1">
    <location>
        <begin position="1"/>
        <end position="39"/>
    </location>
</feature>
<dbReference type="Pfam" id="PF02397">
    <property type="entry name" value="Bac_transf"/>
    <property type="match status" value="1"/>
</dbReference>
<sequence>MDIFLSLLALVFCIPILALIALLIKLDSPGPAFYTQNRVK</sequence>
<dbReference type="AlphaFoldDB" id="A0A2H0XAW5"/>
<reference evidence="3" key="1">
    <citation type="submission" date="2017-09" db="EMBL/GenBank/DDBJ databases">
        <title>Depth-based differentiation of microbial function through sediment-hosted aquifers and enrichment of novel symbionts in the deep terrestrial subsurface.</title>
        <authorList>
            <person name="Probst A.J."/>
            <person name="Ladd B."/>
            <person name="Jarett J.K."/>
            <person name="Geller-Mcgrath D.E."/>
            <person name="Sieber C.M.K."/>
            <person name="Emerson J.B."/>
            <person name="Anantharaman K."/>
            <person name="Thomas B.C."/>
            <person name="Malmstrom R."/>
            <person name="Stieglmeier M."/>
            <person name="Klingl A."/>
            <person name="Woyke T."/>
            <person name="Ryan C.M."/>
            <person name="Banfield J.F."/>
        </authorList>
    </citation>
    <scope>NUCLEOTIDE SEQUENCE [LARGE SCALE GENOMIC DNA]</scope>
</reference>
<name>A0A2H0XAW5_UNCKA</name>
<dbReference type="InterPro" id="IPR003362">
    <property type="entry name" value="Bact_transf"/>
</dbReference>
<gene>
    <name evidence="2" type="ORF">COT50_04005</name>
</gene>
<evidence type="ECO:0000259" key="1">
    <source>
        <dbReference type="Pfam" id="PF02397"/>
    </source>
</evidence>
<evidence type="ECO:0000313" key="2">
    <source>
        <dbReference type="EMBL" id="PIS22056.1"/>
    </source>
</evidence>
<keyword evidence="2" id="KW-0808">Transferase</keyword>
<evidence type="ECO:0000313" key="3">
    <source>
        <dbReference type="Proteomes" id="UP000231252"/>
    </source>
</evidence>
<dbReference type="EMBL" id="PEYU01000091">
    <property type="protein sequence ID" value="PIS22056.1"/>
    <property type="molecule type" value="Genomic_DNA"/>
</dbReference>
<feature type="non-terminal residue" evidence="2">
    <location>
        <position position="40"/>
    </location>
</feature>